<evidence type="ECO:0000313" key="3">
    <source>
        <dbReference type="Proteomes" id="UP000027822"/>
    </source>
</evidence>
<feature type="domain" description="Helix-hairpin-helix DNA-binding motif class 1" evidence="1">
    <location>
        <begin position="147"/>
        <end position="166"/>
    </location>
</feature>
<dbReference type="GO" id="GO:0015627">
    <property type="term" value="C:type II protein secretion system complex"/>
    <property type="evidence" value="ECO:0007669"/>
    <property type="project" value="TreeGrafter"/>
</dbReference>
<dbReference type="GO" id="GO:0006281">
    <property type="term" value="P:DNA repair"/>
    <property type="evidence" value="ECO:0007669"/>
    <property type="project" value="InterPro"/>
</dbReference>
<dbReference type="Proteomes" id="UP000027822">
    <property type="component" value="Unassembled WGS sequence"/>
</dbReference>
<dbReference type="NCBIfam" id="TIGR00426">
    <property type="entry name" value="competence protein ComEA helix-hairpin-helix repeat region"/>
    <property type="match status" value="1"/>
</dbReference>
<dbReference type="InterPro" id="IPR051675">
    <property type="entry name" value="Endo/Exo/Phosphatase_dom_1"/>
</dbReference>
<reference evidence="2 3" key="1">
    <citation type="submission" date="2014-06" db="EMBL/GenBank/DDBJ databases">
        <title>Draft genome sequence of Bacillus manliponensis JCM 15802 (MCCC 1A00708).</title>
        <authorList>
            <person name="Lai Q."/>
            <person name="Liu Y."/>
            <person name="Shao Z."/>
        </authorList>
    </citation>
    <scope>NUCLEOTIDE SEQUENCE [LARGE SCALE GENOMIC DNA]</scope>
    <source>
        <strain evidence="2 3">JCM 15802</strain>
    </source>
</reference>
<proteinExistence type="predicted"/>
<dbReference type="eggNOG" id="COG1555">
    <property type="taxonomic scope" value="Bacteria"/>
</dbReference>
<sequence length="200" mass="22329">MMVNLHKKWVVLMGVIGVIGLLFVLQTKGEQTTKVVEFEEEIEENSREKMIKDTALKGKSNMIMIDIKGAVLQEGVYELKSGSRVKDGIAKAGGFSQEADKSKVNLAQVAQDEMMIYVPKIGEQVQGAAVVEGEEEQKIHINLAEKEELERIPGIGPQKAENIMRHREEHGLFQKLDDLLEVDGIGEKSLEKIKDHIIIP</sequence>
<dbReference type="GO" id="GO:0003677">
    <property type="term" value="F:DNA binding"/>
    <property type="evidence" value="ECO:0007669"/>
    <property type="project" value="InterPro"/>
</dbReference>
<dbReference type="AlphaFoldDB" id="A0A073JWV9"/>
<dbReference type="SUPFAM" id="SSF47781">
    <property type="entry name" value="RuvA domain 2-like"/>
    <property type="match status" value="1"/>
</dbReference>
<dbReference type="EMBL" id="JOTN01000007">
    <property type="protein sequence ID" value="KEK19469.1"/>
    <property type="molecule type" value="Genomic_DNA"/>
</dbReference>
<dbReference type="Gene3D" id="1.10.150.310">
    <property type="entry name" value="Tex RuvX-like domain-like"/>
    <property type="match status" value="1"/>
</dbReference>
<dbReference type="SMART" id="SM00278">
    <property type="entry name" value="HhH1"/>
    <property type="match status" value="2"/>
</dbReference>
<dbReference type="PANTHER" id="PTHR21180:SF32">
    <property type="entry name" value="ENDONUCLEASE_EXONUCLEASE_PHOSPHATASE FAMILY DOMAIN-CONTAINING PROTEIN 1"/>
    <property type="match status" value="1"/>
</dbReference>
<dbReference type="STRING" id="574376.BAMA_21995"/>
<comment type="caution">
    <text evidence="2">The sequence shown here is derived from an EMBL/GenBank/DDBJ whole genome shotgun (WGS) entry which is preliminary data.</text>
</comment>
<dbReference type="Pfam" id="PF10531">
    <property type="entry name" value="SLBB"/>
    <property type="match status" value="1"/>
</dbReference>
<accession>A0A073JWV9</accession>
<dbReference type="InterPro" id="IPR010994">
    <property type="entry name" value="RuvA_2-like"/>
</dbReference>
<gene>
    <name evidence="2" type="ORF">BAMA_21995</name>
</gene>
<name>A0A073JWV9_9BACI</name>
<dbReference type="Gene3D" id="3.10.560.10">
    <property type="entry name" value="Outer membrane lipoprotein wza domain like"/>
    <property type="match status" value="1"/>
</dbReference>
<dbReference type="Pfam" id="PF12836">
    <property type="entry name" value="HHH_3"/>
    <property type="match status" value="1"/>
</dbReference>
<evidence type="ECO:0000259" key="1">
    <source>
        <dbReference type="SMART" id="SM00278"/>
    </source>
</evidence>
<evidence type="ECO:0000313" key="2">
    <source>
        <dbReference type="EMBL" id="KEK19469.1"/>
    </source>
</evidence>
<dbReference type="InterPro" id="IPR003583">
    <property type="entry name" value="Hlx-hairpin-Hlx_DNA-bd_motif"/>
</dbReference>
<dbReference type="InterPro" id="IPR019554">
    <property type="entry name" value="Soluble_ligand-bd"/>
</dbReference>
<organism evidence="2 3">
    <name type="scientific">Bacillus manliponensis</name>
    <dbReference type="NCBI Taxonomy" id="574376"/>
    <lineage>
        <taxon>Bacteria</taxon>
        <taxon>Bacillati</taxon>
        <taxon>Bacillota</taxon>
        <taxon>Bacilli</taxon>
        <taxon>Bacillales</taxon>
        <taxon>Bacillaceae</taxon>
        <taxon>Bacillus</taxon>
        <taxon>Bacillus cereus group</taxon>
    </lineage>
</organism>
<keyword evidence="3" id="KW-1185">Reference proteome</keyword>
<dbReference type="RefSeq" id="WP_034638772.1">
    <property type="nucleotide sequence ID" value="NZ_CBCSJC010000005.1"/>
</dbReference>
<dbReference type="PANTHER" id="PTHR21180">
    <property type="entry name" value="ENDONUCLEASE/EXONUCLEASE/PHOSPHATASE FAMILY DOMAIN-CONTAINING PROTEIN 1"/>
    <property type="match status" value="1"/>
</dbReference>
<dbReference type="InterPro" id="IPR004509">
    <property type="entry name" value="Competence_ComEA_HhH"/>
</dbReference>
<dbReference type="GO" id="GO:0015628">
    <property type="term" value="P:protein secretion by the type II secretion system"/>
    <property type="evidence" value="ECO:0007669"/>
    <property type="project" value="TreeGrafter"/>
</dbReference>
<feature type="domain" description="Helix-hairpin-helix DNA-binding motif class 1" evidence="1">
    <location>
        <begin position="177"/>
        <end position="196"/>
    </location>
</feature>
<protein>
    <submittedName>
        <fullName evidence="2">Competence protein ComE</fullName>
    </submittedName>
</protein>